<protein>
    <recommendedName>
        <fullName evidence="3">N-acetylmuramoyl-L-alanine amidase</fullName>
        <ecNumber evidence="3">3.5.1.28</ecNumber>
    </recommendedName>
    <alternativeName>
        <fullName evidence="7">Autolysin</fullName>
    </alternativeName>
    <alternativeName>
        <fullName evidence="6">Cell wall hydrolase</fullName>
    </alternativeName>
</protein>
<dbReference type="Gene3D" id="3.40.80.10">
    <property type="entry name" value="Peptidoglycan recognition protein-like"/>
    <property type="match status" value="1"/>
</dbReference>
<dbReference type="EC" id="3.5.1.28" evidence="3"/>
<evidence type="ECO:0000256" key="4">
    <source>
        <dbReference type="ARBA" id="ARBA00022801"/>
    </source>
</evidence>
<dbReference type="PANTHER" id="PTHR30417">
    <property type="entry name" value="N-ACETYLMURAMOYL-L-ALANINE AMIDASE AMID"/>
    <property type="match status" value="1"/>
</dbReference>
<dbReference type="OrthoDB" id="9794294at2"/>
<dbReference type="Pfam" id="PF01510">
    <property type="entry name" value="Amidase_2"/>
    <property type="match status" value="1"/>
</dbReference>
<accession>A0A084GXL7</accession>
<dbReference type="InterPro" id="IPR036505">
    <property type="entry name" value="Amidase/PGRP_sf"/>
</dbReference>
<reference evidence="9 10" key="1">
    <citation type="journal article" date="2005" name="Int. J. Syst. Evol. Microbiol.">
        <title>Bacillus cibi sp. nov., isolated from jeotgal, a traditional Korean fermented seafood.</title>
        <authorList>
            <person name="Yoon J.H."/>
            <person name="Lee C.H."/>
            <person name="Oh T.K."/>
        </authorList>
    </citation>
    <scope>NUCLEOTIDE SEQUENCE [LARGE SCALE GENOMIC DNA]</scope>
    <source>
        <strain evidence="9 10">DSM 16189</strain>
    </source>
</reference>
<evidence type="ECO:0000256" key="5">
    <source>
        <dbReference type="ARBA" id="ARBA00023316"/>
    </source>
</evidence>
<organism evidence="9 10">
    <name type="scientific">Metabacillus indicus</name>
    <name type="common">Bacillus indicus</name>
    <dbReference type="NCBI Taxonomy" id="246786"/>
    <lineage>
        <taxon>Bacteria</taxon>
        <taxon>Bacillati</taxon>
        <taxon>Bacillota</taxon>
        <taxon>Bacilli</taxon>
        <taxon>Bacillales</taxon>
        <taxon>Bacillaceae</taxon>
        <taxon>Metabacillus</taxon>
    </lineage>
</organism>
<evidence type="ECO:0000256" key="2">
    <source>
        <dbReference type="ARBA" id="ARBA00007553"/>
    </source>
</evidence>
<proteinExistence type="inferred from homology"/>
<name>A0A084GXL7_METID</name>
<keyword evidence="10" id="KW-1185">Reference proteome</keyword>
<dbReference type="SUPFAM" id="SSF55846">
    <property type="entry name" value="N-acetylmuramoyl-L-alanine amidase-like"/>
    <property type="match status" value="1"/>
</dbReference>
<evidence type="ECO:0000256" key="1">
    <source>
        <dbReference type="ARBA" id="ARBA00001561"/>
    </source>
</evidence>
<dbReference type="GO" id="GO:0009254">
    <property type="term" value="P:peptidoglycan turnover"/>
    <property type="evidence" value="ECO:0007669"/>
    <property type="project" value="TreeGrafter"/>
</dbReference>
<dbReference type="SMART" id="SM00644">
    <property type="entry name" value="Ami_2"/>
    <property type="match status" value="1"/>
</dbReference>
<feature type="domain" description="N-acetylmuramoyl-L-alanine amidase" evidence="8">
    <location>
        <begin position="18"/>
        <end position="152"/>
    </location>
</feature>
<dbReference type="GO" id="GO:0008745">
    <property type="term" value="F:N-acetylmuramoyl-L-alanine amidase activity"/>
    <property type="evidence" value="ECO:0007669"/>
    <property type="project" value="UniProtKB-EC"/>
</dbReference>
<dbReference type="InterPro" id="IPR002477">
    <property type="entry name" value="Peptidoglycan-bd-like"/>
</dbReference>
<comment type="similarity">
    <text evidence="2">Belongs to the N-acetylmuramoyl-L-alanine amidase 2 family.</text>
</comment>
<evidence type="ECO:0000256" key="3">
    <source>
        <dbReference type="ARBA" id="ARBA00011901"/>
    </source>
</evidence>
<dbReference type="InterPro" id="IPR036366">
    <property type="entry name" value="PGBDSf"/>
</dbReference>
<comment type="caution">
    <text evidence="9">The sequence shown here is derived from an EMBL/GenBank/DDBJ whole genome shotgun (WGS) entry which is preliminary data.</text>
</comment>
<dbReference type="STRING" id="246786.GS18_0213395"/>
<dbReference type="CDD" id="cd06583">
    <property type="entry name" value="PGRP"/>
    <property type="match status" value="1"/>
</dbReference>
<dbReference type="PANTHER" id="PTHR30417:SF1">
    <property type="entry name" value="N-ACETYLMURAMOYL-L-ALANINE AMIDASE AMID"/>
    <property type="match status" value="1"/>
</dbReference>
<evidence type="ECO:0000259" key="8">
    <source>
        <dbReference type="SMART" id="SM00644"/>
    </source>
</evidence>
<comment type="catalytic activity">
    <reaction evidence="1">
        <text>Hydrolyzes the link between N-acetylmuramoyl residues and L-amino acid residues in certain cell-wall glycopeptides.</text>
        <dbReference type="EC" id="3.5.1.28"/>
    </reaction>
</comment>
<dbReference type="InterPro" id="IPR051206">
    <property type="entry name" value="NAMLAA_amidase_2"/>
</dbReference>
<dbReference type="GO" id="GO:0009253">
    <property type="term" value="P:peptidoglycan catabolic process"/>
    <property type="evidence" value="ECO:0007669"/>
    <property type="project" value="InterPro"/>
</dbReference>
<dbReference type="EMBL" id="JNVC02000005">
    <property type="protein sequence ID" value="KEZ52079.1"/>
    <property type="molecule type" value="Genomic_DNA"/>
</dbReference>
<keyword evidence="4" id="KW-0378">Hydrolase</keyword>
<sequence>MSVSDKYQIEQRYIRIGNSRPGTGLTGPLFIVAHETANNSADADDHFAYFNNSQPSASAHTFIDDGKILEIIPLNEKAYHNLYTNPEDNRLFGADANDAAIGVELCRTGVFREAYDRYVWYHAYLCRRFNLDPSTKIVAHSTLDPRRRTDPESWLVPNGVTFAQFLRDVRAYYNAWDSSTSPPIRVQPPERETGSEVDTTILRRGDSGADVTFLQRKLISLGYPLPRFGADGTFGAETEAAVRQFQQEQRIRVDGIVGPETFGRLNRAKPRRPKPFPGTLYRLKSPYMRGSNIGEIQRKLGVPADSIYGPVTAQAVRNFQRKEGIKVDGIVGPVTWARLFR</sequence>
<dbReference type="GO" id="GO:0071555">
    <property type="term" value="P:cell wall organization"/>
    <property type="evidence" value="ECO:0007669"/>
    <property type="project" value="UniProtKB-KW"/>
</dbReference>
<evidence type="ECO:0000256" key="7">
    <source>
        <dbReference type="ARBA" id="ARBA00032390"/>
    </source>
</evidence>
<dbReference type="InterPro" id="IPR036365">
    <property type="entry name" value="PGBD-like_sf"/>
</dbReference>
<gene>
    <name evidence="9" type="ORF">GS18_0213395</name>
</gene>
<dbReference type="AlphaFoldDB" id="A0A084GXL7"/>
<evidence type="ECO:0000313" key="10">
    <source>
        <dbReference type="Proteomes" id="UP000028549"/>
    </source>
</evidence>
<dbReference type="Gene3D" id="1.10.101.10">
    <property type="entry name" value="PGBD-like superfamily/PGBD"/>
    <property type="match status" value="2"/>
</dbReference>
<evidence type="ECO:0000256" key="6">
    <source>
        <dbReference type="ARBA" id="ARBA00030881"/>
    </source>
</evidence>
<dbReference type="SUPFAM" id="SSF47090">
    <property type="entry name" value="PGBD-like"/>
    <property type="match status" value="2"/>
</dbReference>
<dbReference type="Pfam" id="PF01471">
    <property type="entry name" value="PG_binding_1"/>
    <property type="match status" value="2"/>
</dbReference>
<dbReference type="Proteomes" id="UP000028549">
    <property type="component" value="Unassembled WGS sequence"/>
</dbReference>
<evidence type="ECO:0000313" key="9">
    <source>
        <dbReference type="EMBL" id="KEZ52079.1"/>
    </source>
</evidence>
<dbReference type="InterPro" id="IPR002502">
    <property type="entry name" value="Amidase_domain"/>
</dbReference>
<keyword evidence="5" id="KW-0961">Cell wall biogenesis/degradation</keyword>